<dbReference type="InterPro" id="IPR024156">
    <property type="entry name" value="Small_GTPase_ARF"/>
</dbReference>
<keyword evidence="5" id="KW-0547">Nucleotide-binding</keyword>
<protein>
    <recommendedName>
        <fullName evidence="3">Signal recognition particle receptor subunit beta</fullName>
    </recommendedName>
</protein>
<evidence type="ECO:0000256" key="3">
    <source>
        <dbReference type="ARBA" id="ARBA00020256"/>
    </source>
</evidence>
<evidence type="ECO:0000256" key="8">
    <source>
        <dbReference type="ARBA" id="ARBA00023134"/>
    </source>
</evidence>
<evidence type="ECO:0000313" key="12">
    <source>
        <dbReference type="EMBL" id="OLL23268.1"/>
    </source>
</evidence>
<evidence type="ECO:0000256" key="11">
    <source>
        <dbReference type="SAM" id="Phobius"/>
    </source>
</evidence>
<dbReference type="Proteomes" id="UP000186594">
    <property type="component" value="Unassembled WGS sequence"/>
</dbReference>
<organism evidence="12 13">
    <name type="scientific">Neolecta irregularis (strain DAH-3)</name>
    <dbReference type="NCBI Taxonomy" id="1198029"/>
    <lineage>
        <taxon>Eukaryota</taxon>
        <taxon>Fungi</taxon>
        <taxon>Dikarya</taxon>
        <taxon>Ascomycota</taxon>
        <taxon>Taphrinomycotina</taxon>
        <taxon>Neolectales</taxon>
        <taxon>Neolectaceae</taxon>
        <taxon>Neolecta</taxon>
    </lineage>
</organism>
<evidence type="ECO:0000256" key="6">
    <source>
        <dbReference type="ARBA" id="ARBA00022824"/>
    </source>
</evidence>
<feature type="transmembrane region" description="Helical" evidence="11">
    <location>
        <begin position="6"/>
        <end position="24"/>
    </location>
</feature>
<dbReference type="GO" id="GO:0005789">
    <property type="term" value="C:endoplasmic reticulum membrane"/>
    <property type="evidence" value="ECO:0007669"/>
    <property type="project" value="UniProtKB-SubCell"/>
</dbReference>
<accession>A0A1U7LKV4</accession>
<evidence type="ECO:0000256" key="10">
    <source>
        <dbReference type="ARBA" id="ARBA00023170"/>
    </source>
</evidence>
<gene>
    <name evidence="12" type="ORF">NEOLI_000858</name>
</gene>
<keyword evidence="7 11" id="KW-1133">Transmembrane helix</keyword>
<dbReference type="EMBL" id="LXFE01002012">
    <property type="protein sequence ID" value="OLL23268.1"/>
    <property type="molecule type" value="Genomic_DNA"/>
</dbReference>
<keyword evidence="13" id="KW-1185">Reference proteome</keyword>
<dbReference type="InterPro" id="IPR027417">
    <property type="entry name" value="P-loop_NTPase"/>
</dbReference>
<keyword evidence="6" id="KW-0256">Endoplasmic reticulum</keyword>
<dbReference type="STRING" id="1198029.A0A1U7LKV4"/>
<comment type="caution">
    <text evidence="12">The sequence shown here is derived from an EMBL/GenBank/DDBJ whole genome shotgun (WGS) entry which is preliminary data.</text>
</comment>
<evidence type="ECO:0000256" key="2">
    <source>
        <dbReference type="ARBA" id="ARBA00005619"/>
    </source>
</evidence>
<dbReference type="Pfam" id="PF09439">
    <property type="entry name" value="SRPRB"/>
    <property type="match status" value="1"/>
</dbReference>
<evidence type="ECO:0000256" key="5">
    <source>
        <dbReference type="ARBA" id="ARBA00022741"/>
    </source>
</evidence>
<evidence type="ECO:0000256" key="9">
    <source>
        <dbReference type="ARBA" id="ARBA00023136"/>
    </source>
</evidence>
<keyword evidence="10 12" id="KW-0675">Receptor</keyword>
<dbReference type="GO" id="GO:0005525">
    <property type="term" value="F:GTP binding"/>
    <property type="evidence" value="ECO:0007669"/>
    <property type="project" value="UniProtKB-KW"/>
</dbReference>
<sequence length="198" mass="22526">MPRVLDVLLLFSAIFIAFLLFYSLRPAKKSRFLLVGPSNSGKTAFFTQLQYNKIYPTQTSQKPNIGLIKLSSNREVEVIDIPGHPKLISELDTYTVPTTPVLFFLDSSNFSKSISVVSDYLYQTLKRYRSILVAANKSELFTALPVEKIESILQAEINELAEREKEQEDVELGEWTVIKGSVSNGDTKEWIDWVETRL</sequence>
<reference evidence="12 13" key="1">
    <citation type="submission" date="2016-04" db="EMBL/GenBank/DDBJ databases">
        <title>Evolutionary innovation and constraint leading to complex multicellularity in the Ascomycota.</title>
        <authorList>
            <person name="Cisse O."/>
            <person name="Nguyen A."/>
            <person name="Hewitt D.A."/>
            <person name="Jedd G."/>
            <person name="Stajich J.E."/>
        </authorList>
    </citation>
    <scope>NUCLEOTIDE SEQUENCE [LARGE SCALE GENOMIC DNA]</scope>
    <source>
        <strain evidence="12 13">DAH-3</strain>
    </source>
</reference>
<comment type="similarity">
    <text evidence="2">Belongs to the SRP receptor beta subunit family.</text>
</comment>
<dbReference type="Gene3D" id="3.40.50.300">
    <property type="entry name" value="P-loop containing nucleotide triphosphate hydrolases"/>
    <property type="match status" value="1"/>
</dbReference>
<evidence type="ECO:0000256" key="1">
    <source>
        <dbReference type="ARBA" id="ARBA00004389"/>
    </source>
</evidence>
<evidence type="ECO:0000256" key="7">
    <source>
        <dbReference type="ARBA" id="ARBA00022989"/>
    </source>
</evidence>
<keyword evidence="8" id="KW-0342">GTP-binding</keyword>
<evidence type="ECO:0000256" key="4">
    <source>
        <dbReference type="ARBA" id="ARBA00022692"/>
    </source>
</evidence>
<dbReference type="AlphaFoldDB" id="A0A1U7LKV4"/>
<evidence type="ECO:0000313" key="13">
    <source>
        <dbReference type="Proteomes" id="UP000186594"/>
    </source>
</evidence>
<dbReference type="OMA" id="CNKFDLF"/>
<keyword evidence="4 11" id="KW-0812">Transmembrane</keyword>
<proteinExistence type="inferred from homology"/>
<name>A0A1U7LKV4_NEOID</name>
<dbReference type="InterPro" id="IPR019009">
    <property type="entry name" value="SRP_receptor_beta_su"/>
</dbReference>
<dbReference type="PANTHER" id="PTHR11711">
    <property type="entry name" value="ADP RIBOSYLATION FACTOR-RELATED"/>
    <property type="match status" value="1"/>
</dbReference>
<comment type="subcellular location">
    <subcellularLocation>
        <location evidence="1">Endoplasmic reticulum membrane</location>
        <topology evidence="1">Single-pass membrane protein</topology>
    </subcellularLocation>
</comment>
<dbReference type="OrthoDB" id="41266at2759"/>
<dbReference type="SUPFAM" id="SSF52540">
    <property type="entry name" value="P-loop containing nucleoside triphosphate hydrolases"/>
    <property type="match status" value="1"/>
</dbReference>
<keyword evidence="9 11" id="KW-0472">Membrane</keyword>